<feature type="transmembrane region" description="Helical" evidence="7">
    <location>
        <begin position="20"/>
        <end position="43"/>
    </location>
</feature>
<evidence type="ECO:0000259" key="8">
    <source>
        <dbReference type="Pfam" id="PF02687"/>
    </source>
</evidence>
<evidence type="ECO:0000313" key="9">
    <source>
        <dbReference type="EMBL" id="MCR1898484.1"/>
    </source>
</evidence>
<gene>
    <name evidence="9" type="ORF">NSA47_05700</name>
</gene>
<dbReference type="AlphaFoldDB" id="A0AAE3L2F7"/>
<evidence type="ECO:0000256" key="3">
    <source>
        <dbReference type="ARBA" id="ARBA00022692"/>
    </source>
</evidence>
<feature type="transmembrane region" description="Helical" evidence="7">
    <location>
        <begin position="754"/>
        <end position="774"/>
    </location>
</feature>
<evidence type="ECO:0000256" key="1">
    <source>
        <dbReference type="ARBA" id="ARBA00004651"/>
    </source>
</evidence>
<sequence length="831" mass="94827">MKIINELSSSAIKNNKKDTLATRFSILMAVILLGTIVFIMGSFKADDYNNIKSMIGDYHVSFSEIDEPIYDYLTTHKEINHVEFDKIIETGMNEVIYEKSPDYWNTQDFEIIQGKKPTKEGELIVPSRFLVKNNTYTIGSELKFGDRNYIIVGEYNDYGYGYSFEDSILFGYLENQTKENLLQNNAGVRAYLWYDSPRDTYTLTRQMLNEFQINESEAENSGRLSYNTGILEYKMIYPSGLIPPKSVVVDVIETYSLCFLLTILFAVMIYGAFNVWNSRDIKELALLKSVGMTEKQVKKMVRLKVLRLSVTPILAGTVISYGVANLLMYLVWLNNSISNKNLSDLFGAKMRAYDFHFIGISVSPIILIIILSLLTVYFSALIPSRKSAKLRIIEGLNGRKDKKNKYGASKIGGQIEISLARDYFKSYKSTYRTIILAMIISAMAITVTLVSQSYRALNMEYDQFNNPYHFTSDIFTSSKLEDEMISKINDVKGIDELHVYGYKDFNFLLEDNENFASEELSGAFTKGKKSSNNMYLRLYGLSDNDYQNILKENNLDNDIGYVLLNKTPKSNFVPYTFREYIPLTEKDDKNIVVGYDIEGKSANVPIGGFIDTFPYELDEHGDSGVYIFTAMNNLEKFNDEADPVNYYTIQFKANQDLARVSDESERIISSFIPESDYSISTTLLTEASDNEIIRNEHLLNAGIQIIFLIIALSNAYNSFHGNLRARKREFQLLTTVGMTEKQIKKMILSESRLLFTKTLIAYIAVFIVAVIARVYRSNYNFGFGLKELLANINYIPIILVFGITLLGMLLAIHSSIQTIFKDDLNDTIREI</sequence>
<dbReference type="RefSeq" id="WP_257529960.1">
    <property type="nucleotide sequence ID" value="NZ_JANKAS010000004.1"/>
</dbReference>
<comment type="subcellular location">
    <subcellularLocation>
        <location evidence="1">Cell membrane</location>
        <topology evidence="1">Multi-pass membrane protein</topology>
    </subcellularLocation>
</comment>
<comment type="similarity">
    <text evidence="6">Belongs to the ABC-4 integral membrane protein family.</text>
</comment>
<feature type="transmembrane region" description="Helical" evidence="7">
    <location>
        <begin position="794"/>
        <end position="812"/>
    </location>
</feature>
<dbReference type="GO" id="GO:0022857">
    <property type="term" value="F:transmembrane transporter activity"/>
    <property type="evidence" value="ECO:0007669"/>
    <property type="project" value="TreeGrafter"/>
</dbReference>
<feature type="transmembrane region" description="Helical" evidence="7">
    <location>
        <begin position="434"/>
        <end position="454"/>
    </location>
</feature>
<evidence type="ECO:0000256" key="7">
    <source>
        <dbReference type="SAM" id="Phobius"/>
    </source>
</evidence>
<dbReference type="InterPro" id="IPR003838">
    <property type="entry name" value="ABC3_permease_C"/>
</dbReference>
<feature type="transmembrane region" description="Helical" evidence="7">
    <location>
        <begin position="254"/>
        <end position="273"/>
    </location>
</feature>
<dbReference type="Proteomes" id="UP001205748">
    <property type="component" value="Unassembled WGS sequence"/>
</dbReference>
<keyword evidence="2" id="KW-1003">Cell membrane</keyword>
<dbReference type="InterPro" id="IPR050250">
    <property type="entry name" value="Macrolide_Exporter_MacB"/>
</dbReference>
<evidence type="ECO:0000256" key="4">
    <source>
        <dbReference type="ARBA" id="ARBA00022989"/>
    </source>
</evidence>
<dbReference type="EMBL" id="JANKAS010000004">
    <property type="protein sequence ID" value="MCR1898484.1"/>
    <property type="molecule type" value="Genomic_DNA"/>
</dbReference>
<organism evidence="9 10">
    <name type="scientific">Irregularibacter muris</name>
    <dbReference type="NCBI Taxonomy" id="1796619"/>
    <lineage>
        <taxon>Bacteria</taxon>
        <taxon>Bacillati</taxon>
        <taxon>Bacillota</taxon>
        <taxon>Clostridia</taxon>
        <taxon>Eubacteriales</taxon>
        <taxon>Eubacteriaceae</taxon>
        <taxon>Irregularibacter</taxon>
    </lineage>
</organism>
<accession>A0AAE3L2F7</accession>
<keyword evidence="3 7" id="KW-0812">Transmembrane</keyword>
<reference evidence="9" key="1">
    <citation type="submission" date="2022-07" db="EMBL/GenBank/DDBJ databases">
        <title>Enhanced cultured diversity of the mouse gut microbiota enables custom-made synthetic communities.</title>
        <authorList>
            <person name="Afrizal A."/>
        </authorList>
    </citation>
    <scope>NUCLEOTIDE SEQUENCE</scope>
    <source>
        <strain evidence="9">DSM 28593</strain>
    </source>
</reference>
<feature type="transmembrane region" description="Helical" evidence="7">
    <location>
        <begin position="698"/>
        <end position="719"/>
    </location>
</feature>
<dbReference type="PANTHER" id="PTHR30572">
    <property type="entry name" value="MEMBRANE COMPONENT OF TRANSPORTER-RELATED"/>
    <property type="match status" value="1"/>
</dbReference>
<keyword evidence="10" id="KW-1185">Reference proteome</keyword>
<evidence type="ECO:0000313" key="10">
    <source>
        <dbReference type="Proteomes" id="UP001205748"/>
    </source>
</evidence>
<keyword evidence="5 7" id="KW-0472">Membrane</keyword>
<feature type="transmembrane region" description="Helical" evidence="7">
    <location>
        <begin position="355"/>
        <end position="382"/>
    </location>
</feature>
<evidence type="ECO:0000256" key="5">
    <source>
        <dbReference type="ARBA" id="ARBA00023136"/>
    </source>
</evidence>
<feature type="domain" description="ABC3 transporter permease C-terminal" evidence="8">
    <location>
        <begin position="257"/>
        <end position="390"/>
    </location>
</feature>
<evidence type="ECO:0000256" key="6">
    <source>
        <dbReference type="ARBA" id="ARBA00038076"/>
    </source>
</evidence>
<dbReference type="PANTHER" id="PTHR30572:SF4">
    <property type="entry name" value="ABC TRANSPORTER PERMEASE YTRF"/>
    <property type="match status" value="1"/>
</dbReference>
<dbReference type="GO" id="GO:0005886">
    <property type="term" value="C:plasma membrane"/>
    <property type="evidence" value="ECO:0007669"/>
    <property type="project" value="UniProtKB-SubCell"/>
</dbReference>
<comment type="caution">
    <text evidence="9">The sequence shown here is derived from an EMBL/GenBank/DDBJ whole genome shotgun (WGS) entry which is preliminary data.</text>
</comment>
<evidence type="ECO:0000256" key="2">
    <source>
        <dbReference type="ARBA" id="ARBA00022475"/>
    </source>
</evidence>
<protein>
    <submittedName>
        <fullName evidence="9">ABC transporter permease</fullName>
    </submittedName>
</protein>
<dbReference type="Pfam" id="PF02687">
    <property type="entry name" value="FtsX"/>
    <property type="match status" value="2"/>
</dbReference>
<proteinExistence type="inferred from homology"/>
<name>A0AAE3L2F7_9FIRM</name>
<feature type="transmembrane region" description="Helical" evidence="7">
    <location>
        <begin position="305"/>
        <end position="332"/>
    </location>
</feature>
<keyword evidence="4 7" id="KW-1133">Transmembrane helix</keyword>
<feature type="domain" description="ABC3 transporter permease C-terminal" evidence="8">
    <location>
        <begin position="705"/>
        <end position="821"/>
    </location>
</feature>